<comment type="caution">
    <text evidence="1">The sequence shown here is derived from an EMBL/GenBank/DDBJ whole genome shotgun (WGS) entry which is preliminary data.</text>
</comment>
<proteinExistence type="predicted"/>
<dbReference type="AlphaFoldDB" id="A0A4C1T9R8"/>
<protein>
    <submittedName>
        <fullName evidence="1">Uncharacterized protein</fullName>
    </submittedName>
</protein>
<reference evidence="1 2" key="1">
    <citation type="journal article" date="2019" name="Commun. Biol.">
        <title>The bagworm genome reveals a unique fibroin gene that provides high tensile strength.</title>
        <authorList>
            <person name="Kono N."/>
            <person name="Nakamura H."/>
            <person name="Ohtoshi R."/>
            <person name="Tomita M."/>
            <person name="Numata K."/>
            <person name="Arakawa K."/>
        </authorList>
    </citation>
    <scope>NUCLEOTIDE SEQUENCE [LARGE SCALE GENOMIC DNA]</scope>
</reference>
<dbReference type="EMBL" id="BGZK01000040">
    <property type="protein sequence ID" value="GBP10310.1"/>
    <property type="molecule type" value="Genomic_DNA"/>
</dbReference>
<sequence length="121" mass="13420">MMPKDGRALCTSCRVWERQFNKLAASSAATVAHSRAGLCGKYCEFDNCKIIFVKFFQGFRGCKRGVFTSAGERARTPRSRSEDPGDPFRHFWASSGEPAPGLNAHVTYPYVVFSFQCPKGA</sequence>
<organism evidence="1 2">
    <name type="scientific">Eumeta variegata</name>
    <name type="common">Bagworm moth</name>
    <name type="synonym">Eumeta japonica</name>
    <dbReference type="NCBI Taxonomy" id="151549"/>
    <lineage>
        <taxon>Eukaryota</taxon>
        <taxon>Metazoa</taxon>
        <taxon>Ecdysozoa</taxon>
        <taxon>Arthropoda</taxon>
        <taxon>Hexapoda</taxon>
        <taxon>Insecta</taxon>
        <taxon>Pterygota</taxon>
        <taxon>Neoptera</taxon>
        <taxon>Endopterygota</taxon>
        <taxon>Lepidoptera</taxon>
        <taxon>Glossata</taxon>
        <taxon>Ditrysia</taxon>
        <taxon>Tineoidea</taxon>
        <taxon>Psychidae</taxon>
        <taxon>Oiketicinae</taxon>
        <taxon>Eumeta</taxon>
    </lineage>
</organism>
<evidence type="ECO:0000313" key="2">
    <source>
        <dbReference type="Proteomes" id="UP000299102"/>
    </source>
</evidence>
<accession>A0A4C1T9R8</accession>
<evidence type="ECO:0000313" key="1">
    <source>
        <dbReference type="EMBL" id="GBP10310.1"/>
    </source>
</evidence>
<name>A0A4C1T9R8_EUMVA</name>
<keyword evidence="2" id="KW-1185">Reference proteome</keyword>
<dbReference type="Proteomes" id="UP000299102">
    <property type="component" value="Unassembled WGS sequence"/>
</dbReference>
<gene>
    <name evidence="1" type="ORF">EVAR_5630_1</name>
</gene>